<dbReference type="GO" id="GO:0016787">
    <property type="term" value="F:hydrolase activity"/>
    <property type="evidence" value="ECO:0007669"/>
    <property type="project" value="UniProtKB-KW"/>
</dbReference>
<dbReference type="AlphaFoldDB" id="A0A6F9DPF2"/>
<dbReference type="InterPro" id="IPR010285">
    <property type="entry name" value="DNA_helicase_pif1-like_DEAD"/>
</dbReference>
<reference evidence="16" key="1">
    <citation type="submission" date="2020-04" db="EMBL/GenBank/DDBJ databases">
        <authorList>
            <person name="Neveu A P."/>
        </authorList>
    </citation>
    <scope>NUCLEOTIDE SEQUENCE</scope>
    <source>
        <tissue evidence="16">Whole embryo</tissue>
    </source>
</reference>
<evidence type="ECO:0000256" key="4">
    <source>
        <dbReference type="ARBA" id="ARBA00022806"/>
    </source>
</evidence>
<dbReference type="GO" id="GO:0005634">
    <property type="term" value="C:nucleus"/>
    <property type="evidence" value="ECO:0007669"/>
    <property type="project" value="UniProtKB-SubCell"/>
</dbReference>
<proteinExistence type="evidence at transcript level"/>
<accession>A0A6F9DPF2</accession>
<gene>
    <name evidence="16" type="primary">Pif1</name>
    <name evidence="13" type="synonym">PIF1</name>
</gene>
<evidence type="ECO:0000256" key="10">
    <source>
        <dbReference type="ARBA" id="ARBA00023235"/>
    </source>
</evidence>
<sequence length="610" mass="68827">MDCVLNDCSACLEYLNQRHEVTKKEACRKAKLSLNRNEFSEIVLCVDGLSRLPNKYVLNNVKIHCKFIKEGKSTLQLHDQNVRIMLSNCPPESLKNFLKVLSVKLTHFKSGAAISARKKMMLCLPKQLDYISPLNEKDIAAVNKKRQDNNKKTEETRKRKQPLTDTTNSKIDVVTEPPTKKRDLKLAENKLDTEQLHVINIIKQGKSIFFTGSAGTGKSYLLRQIVGMLPPAQTVVTASTGVAACHIGGMTLHSFAGIGQGSENIATSIQIALSRKNVVKQWKACKYLIVDEISMIDGDYFDKIEAVARACRKNSEPFGGIQLILCGDFFQLPPVSKGKGKKKLCFQSLCWPRCVEYLWELKVVYRQSDKQFIRILQDIRIGKCDSTAMSVLKATRHNRLEKDNIVATKLCTHRENVDQTNSDELERLESKPVVFEAQDSNDAFSSMMDKLLPDTKSITLKVGTQVMLTKNLDVSKGLVNGARGVITTFKNSLPEVRFLCGTVVIINRERFIAKISFDVTAVRRQLPLKLAWAISIHKSQGMSLDCVEMSLSRVFENGQAYVALSRARSLKGLRVLDFERTCVRSNVDVLRFYRKLRENQSCQIYHKLVV</sequence>
<dbReference type="Gene3D" id="3.40.50.300">
    <property type="entry name" value="P-loop containing nucleotide triphosphate hydrolases"/>
    <property type="match status" value="2"/>
</dbReference>
<dbReference type="HAMAP" id="MF_03176">
    <property type="entry name" value="PIF1"/>
    <property type="match status" value="1"/>
</dbReference>
<organism evidence="16">
    <name type="scientific">Phallusia mammillata</name>
    <dbReference type="NCBI Taxonomy" id="59560"/>
    <lineage>
        <taxon>Eukaryota</taxon>
        <taxon>Metazoa</taxon>
        <taxon>Chordata</taxon>
        <taxon>Tunicata</taxon>
        <taxon>Ascidiacea</taxon>
        <taxon>Phlebobranchia</taxon>
        <taxon>Ascidiidae</taxon>
        <taxon>Phallusia</taxon>
    </lineage>
</organism>
<feature type="compositionally biased region" description="Basic and acidic residues" evidence="14">
    <location>
        <begin position="141"/>
        <end position="157"/>
    </location>
</feature>
<dbReference type="PANTHER" id="PTHR47642">
    <property type="entry name" value="ATP-DEPENDENT DNA HELICASE"/>
    <property type="match status" value="1"/>
</dbReference>
<keyword evidence="11 13" id="KW-0539">Nucleus</keyword>
<dbReference type="InterPro" id="IPR057437">
    <property type="entry name" value="PIF1/LRR1_PH"/>
</dbReference>
<keyword evidence="6 13" id="KW-0238">DNA-binding</keyword>
<dbReference type="GO" id="GO:0006281">
    <property type="term" value="P:DNA repair"/>
    <property type="evidence" value="ECO:0007669"/>
    <property type="project" value="UniProtKB-UniRule"/>
</dbReference>
<evidence type="ECO:0000256" key="6">
    <source>
        <dbReference type="ARBA" id="ARBA00023125"/>
    </source>
</evidence>
<feature type="DNA-binding region" evidence="13">
    <location>
        <begin position="559"/>
        <end position="578"/>
    </location>
</feature>
<comment type="subunit">
    <text evidence="12">Monomer. Interacts with telomerase.</text>
</comment>
<dbReference type="InterPro" id="IPR027417">
    <property type="entry name" value="P-loop_NTPase"/>
</dbReference>
<dbReference type="Pfam" id="PF21530">
    <property type="entry name" value="Pif1_2B_dom"/>
    <property type="match status" value="1"/>
</dbReference>
<evidence type="ECO:0000256" key="8">
    <source>
        <dbReference type="ARBA" id="ARBA00023172"/>
    </source>
</evidence>
<evidence type="ECO:0000256" key="1">
    <source>
        <dbReference type="ARBA" id="ARBA00022741"/>
    </source>
</evidence>
<keyword evidence="8 13" id="KW-0233">DNA recombination</keyword>
<keyword evidence="7 13" id="KW-0496">Mitochondrion</keyword>
<comment type="cofactor">
    <cofactor evidence="13">
        <name>Mg(2+)</name>
        <dbReference type="ChEBI" id="CHEBI:18420"/>
    </cofactor>
</comment>
<dbReference type="GO" id="GO:0005739">
    <property type="term" value="C:mitochondrion"/>
    <property type="evidence" value="ECO:0007669"/>
    <property type="project" value="UniProtKB-SubCell"/>
</dbReference>
<dbReference type="SUPFAM" id="SSF52540">
    <property type="entry name" value="P-loop containing nucleoside triphosphate hydrolases"/>
    <property type="match status" value="2"/>
</dbReference>
<evidence type="ECO:0000256" key="5">
    <source>
        <dbReference type="ARBA" id="ARBA00022840"/>
    </source>
</evidence>
<dbReference type="GO" id="GO:0003677">
    <property type="term" value="F:DNA binding"/>
    <property type="evidence" value="ECO:0007669"/>
    <property type="project" value="UniProtKB-KW"/>
</dbReference>
<comment type="catalytic activity">
    <reaction evidence="13">
        <text>ATP + H2O = ADP + phosphate + H(+)</text>
        <dbReference type="Rhea" id="RHEA:13065"/>
        <dbReference type="ChEBI" id="CHEBI:15377"/>
        <dbReference type="ChEBI" id="CHEBI:15378"/>
        <dbReference type="ChEBI" id="CHEBI:30616"/>
        <dbReference type="ChEBI" id="CHEBI:43474"/>
        <dbReference type="ChEBI" id="CHEBI:456216"/>
        <dbReference type="EC" id="5.6.2.3"/>
    </reaction>
</comment>
<evidence type="ECO:0000259" key="15">
    <source>
        <dbReference type="SMART" id="SM00382"/>
    </source>
</evidence>
<protein>
    <recommendedName>
        <fullName evidence="13">ATP-dependent DNA helicase PIF1</fullName>
        <ecNumber evidence="13">5.6.2.3</ecNumber>
    </recommendedName>
    <alternativeName>
        <fullName evidence="13">DNA 5'-3' helicase PIF1</fullName>
    </alternativeName>
    <alternativeName>
        <fullName evidence="13">DNA repair and recombination helicase PIF1</fullName>
    </alternativeName>
</protein>
<dbReference type="InterPro" id="IPR049163">
    <property type="entry name" value="Pif1-like_2B_dom"/>
</dbReference>
<feature type="region of interest" description="Disordered" evidence="14">
    <location>
        <begin position="141"/>
        <end position="171"/>
    </location>
</feature>
<evidence type="ECO:0000256" key="14">
    <source>
        <dbReference type="SAM" id="MobiDB-lite"/>
    </source>
</evidence>
<keyword evidence="10 13" id="KW-0413">Isomerase</keyword>
<dbReference type="FunFam" id="3.40.50.300:FF:003367">
    <property type="entry name" value="ATP-dependent DNA helicase PIF1"/>
    <property type="match status" value="1"/>
</dbReference>
<dbReference type="CDD" id="cd18809">
    <property type="entry name" value="SF1_C_RecD"/>
    <property type="match status" value="1"/>
</dbReference>
<keyword evidence="4 13" id="KW-0347">Helicase</keyword>
<dbReference type="GO" id="GO:0006310">
    <property type="term" value="P:DNA recombination"/>
    <property type="evidence" value="ECO:0007669"/>
    <property type="project" value="UniProtKB-UniRule"/>
</dbReference>
<dbReference type="GO" id="GO:0000723">
    <property type="term" value="P:telomere maintenance"/>
    <property type="evidence" value="ECO:0007669"/>
    <property type="project" value="InterPro"/>
</dbReference>
<feature type="domain" description="AAA+ ATPase" evidence="15">
    <location>
        <begin position="204"/>
        <end position="499"/>
    </location>
</feature>
<dbReference type="EC" id="5.6.2.3" evidence="13"/>
<keyword evidence="2 13" id="KW-0227">DNA damage</keyword>
<evidence type="ECO:0000256" key="13">
    <source>
        <dbReference type="HAMAP-Rule" id="MF_03176"/>
    </source>
</evidence>
<dbReference type="FunFam" id="3.40.50.300:FF:000805">
    <property type="entry name" value="ATP-dependent DNA helicase PIF1"/>
    <property type="match status" value="1"/>
</dbReference>
<evidence type="ECO:0000313" key="16">
    <source>
        <dbReference type="EMBL" id="CAB3264856.1"/>
    </source>
</evidence>
<evidence type="ECO:0000256" key="7">
    <source>
        <dbReference type="ARBA" id="ARBA00023128"/>
    </source>
</evidence>
<comment type="subcellular location">
    <subcellularLocation>
        <location evidence="13">Nucleus</location>
    </subcellularLocation>
    <subcellularLocation>
        <location evidence="13">Mitochondrion</location>
    </subcellularLocation>
</comment>
<name>A0A6F9DPF2_9ASCI</name>
<dbReference type="PANTHER" id="PTHR47642:SF7">
    <property type="entry name" value="ATP-DEPENDENT DNA HELICASE PIF1"/>
    <property type="match status" value="1"/>
</dbReference>
<keyword evidence="5 13" id="KW-0067">ATP-binding</keyword>
<keyword evidence="1 13" id="KW-0547">Nucleotide-binding</keyword>
<feature type="binding site" evidence="13">
    <location>
        <begin position="212"/>
        <end position="219"/>
    </location>
    <ligand>
        <name>ATP</name>
        <dbReference type="ChEBI" id="CHEBI:30616"/>
    </ligand>
</feature>
<dbReference type="EMBL" id="LR788994">
    <property type="protein sequence ID" value="CAB3264856.1"/>
    <property type="molecule type" value="mRNA"/>
</dbReference>
<evidence type="ECO:0000256" key="12">
    <source>
        <dbReference type="ARBA" id="ARBA00065873"/>
    </source>
</evidence>
<evidence type="ECO:0000256" key="2">
    <source>
        <dbReference type="ARBA" id="ARBA00022763"/>
    </source>
</evidence>
<dbReference type="CDD" id="cd18037">
    <property type="entry name" value="DEXSc_Pif1_like"/>
    <property type="match status" value="1"/>
</dbReference>
<evidence type="ECO:0000256" key="11">
    <source>
        <dbReference type="ARBA" id="ARBA00023242"/>
    </source>
</evidence>
<dbReference type="GO" id="GO:0005524">
    <property type="term" value="F:ATP binding"/>
    <property type="evidence" value="ECO:0007669"/>
    <property type="project" value="UniProtKB-UniRule"/>
</dbReference>
<keyword evidence="9 13" id="KW-0234">DNA repair</keyword>
<dbReference type="Pfam" id="PF05970">
    <property type="entry name" value="PIF1"/>
    <property type="match status" value="1"/>
</dbReference>
<comment type="function">
    <text evidence="13">DNA-dependent ATPase and 5'-3' DNA helicase required for the maintenance of both mitochondrial and nuclear genome stability.</text>
</comment>
<dbReference type="InterPro" id="IPR051055">
    <property type="entry name" value="PIF1_helicase"/>
</dbReference>
<dbReference type="Pfam" id="PF25344">
    <property type="entry name" value="PH_LRR1"/>
    <property type="match status" value="1"/>
</dbReference>
<keyword evidence="3 13" id="KW-0378">Hydrolase</keyword>
<evidence type="ECO:0000256" key="3">
    <source>
        <dbReference type="ARBA" id="ARBA00022801"/>
    </source>
</evidence>
<evidence type="ECO:0000256" key="9">
    <source>
        <dbReference type="ARBA" id="ARBA00023204"/>
    </source>
</evidence>
<comment type="similarity">
    <text evidence="13">Belongs to the helicase family. PIF1 subfamily.</text>
</comment>
<dbReference type="InterPro" id="IPR048293">
    <property type="entry name" value="PIF1_RRM3_pfh1"/>
</dbReference>
<dbReference type="GO" id="GO:0043139">
    <property type="term" value="F:5'-3' DNA helicase activity"/>
    <property type="evidence" value="ECO:0007669"/>
    <property type="project" value="UniProtKB-UniRule"/>
</dbReference>
<dbReference type="InterPro" id="IPR003593">
    <property type="entry name" value="AAA+_ATPase"/>
</dbReference>
<dbReference type="SMART" id="SM00382">
    <property type="entry name" value="AAA"/>
    <property type="match status" value="1"/>
</dbReference>